<dbReference type="SUPFAM" id="SSF48371">
    <property type="entry name" value="ARM repeat"/>
    <property type="match status" value="1"/>
</dbReference>
<evidence type="ECO:0000313" key="1">
    <source>
        <dbReference type="EMBL" id="KAK8852362.1"/>
    </source>
</evidence>
<dbReference type="Proteomes" id="UP001470230">
    <property type="component" value="Unassembled WGS sequence"/>
</dbReference>
<proteinExistence type="predicted"/>
<evidence type="ECO:0008006" key="3">
    <source>
        <dbReference type="Google" id="ProtNLM"/>
    </source>
</evidence>
<keyword evidence="2" id="KW-1185">Reference proteome</keyword>
<organism evidence="1 2">
    <name type="scientific">Tritrichomonas musculus</name>
    <dbReference type="NCBI Taxonomy" id="1915356"/>
    <lineage>
        <taxon>Eukaryota</taxon>
        <taxon>Metamonada</taxon>
        <taxon>Parabasalia</taxon>
        <taxon>Tritrichomonadida</taxon>
        <taxon>Tritrichomonadidae</taxon>
        <taxon>Tritrichomonas</taxon>
    </lineage>
</organism>
<dbReference type="EMBL" id="JAPFFF010000023">
    <property type="protein sequence ID" value="KAK8852362.1"/>
    <property type="molecule type" value="Genomic_DNA"/>
</dbReference>
<evidence type="ECO:0000313" key="2">
    <source>
        <dbReference type="Proteomes" id="UP001470230"/>
    </source>
</evidence>
<comment type="caution">
    <text evidence="1">The sequence shown here is derived from an EMBL/GenBank/DDBJ whole genome shotgun (WGS) entry which is preliminary data.</text>
</comment>
<protein>
    <recommendedName>
        <fullName evidence="3">Serine/threonine-protein phosphatase 4 regulatory subunit 3-like central domain-containing protein</fullName>
    </recommendedName>
</protein>
<accession>A0ABR2HTM3</accession>
<sequence length="573" mass="66729">METYKFYDSFSRVQENQKIDNYSDYSDHEEEIDDMKRITQILMNFNQQIENESILLKIINELTNECTHSHEIIFSHPLYSQTHLIDHFISLISTPTIHPDIKLQAIYSISSFIQYFDDNQIASMINLPFMKDVYYLLIYYNGENQNDFESLNVSKILRFLSNLSLATSTARDEIILKFPNILEPFHQEEYSSINSKAIDVFRQIFINIQKNTNRTRTKYFLNFFKCLCYYPMGKDASDAASTFSTLLLGELGREHYEDLIKINWYICKNNFSEIVSSKYGFFDAINIKSFYEECSIKTLKCTIKVLLSMINCPADLSLCIDFKILGECAEFLEKNRSVIILNFIDSMISYQNITNDDNIYQCSRINDIKMLKDIYLHLFLRNHFLIHLKNIIDSNNGTIEQKISSLRILKTIAFRNRSVLINKIVKKNLVKSILELLSMQDLDIASFVLRIFLAVFNGLNDNGYLASAMTQIEEIGAYDIINDMMNDLNFSSENKESNLFDDVYHMGNEALKLIDSFTEINNSTTCYGNKFFSTDSDDEVDFVRDANDDLQYIREKEIFQQAQANNNNADVDS</sequence>
<reference evidence="1 2" key="1">
    <citation type="submission" date="2024-04" db="EMBL/GenBank/DDBJ databases">
        <title>Tritrichomonas musculus Genome.</title>
        <authorList>
            <person name="Alves-Ferreira E."/>
            <person name="Grigg M."/>
            <person name="Lorenzi H."/>
            <person name="Galac M."/>
        </authorList>
    </citation>
    <scope>NUCLEOTIDE SEQUENCE [LARGE SCALE GENOMIC DNA]</scope>
    <source>
        <strain evidence="1 2">EAF2021</strain>
    </source>
</reference>
<dbReference type="InterPro" id="IPR016024">
    <property type="entry name" value="ARM-type_fold"/>
</dbReference>
<name>A0ABR2HTM3_9EUKA</name>
<gene>
    <name evidence="1" type="ORF">M9Y10_017336</name>
</gene>